<evidence type="ECO:0000256" key="4">
    <source>
        <dbReference type="ARBA" id="ARBA00022777"/>
    </source>
</evidence>
<feature type="domain" description="HAMP" evidence="8">
    <location>
        <begin position="338"/>
        <end position="391"/>
    </location>
</feature>
<dbReference type="InterPro" id="IPR003660">
    <property type="entry name" value="HAMP_dom"/>
</dbReference>
<dbReference type="Gene3D" id="6.10.340.10">
    <property type="match status" value="1"/>
</dbReference>
<comment type="caution">
    <text evidence="9">The sequence shown here is derived from an EMBL/GenBank/DDBJ whole genome shotgun (WGS) entry which is preliminary data.</text>
</comment>
<evidence type="ECO:0000256" key="5">
    <source>
        <dbReference type="ARBA" id="ARBA00022801"/>
    </source>
</evidence>
<dbReference type="Pfam" id="PF13581">
    <property type="entry name" value="HATPase_c_2"/>
    <property type="match status" value="1"/>
</dbReference>
<evidence type="ECO:0000256" key="1">
    <source>
        <dbReference type="ARBA" id="ARBA00004370"/>
    </source>
</evidence>
<evidence type="ECO:0000256" key="3">
    <source>
        <dbReference type="ARBA" id="ARBA00022679"/>
    </source>
</evidence>
<dbReference type="Gene3D" id="3.60.40.10">
    <property type="entry name" value="PPM-type phosphatase domain"/>
    <property type="match status" value="1"/>
</dbReference>
<dbReference type="GO" id="GO:0016791">
    <property type="term" value="F:phosphatase activity"/>
    <property type="evidence" value="ECO:0007669"/>
    <property type="project" value="TreeGrafter"/>
</dbReference>
<dbReference type="CDD" id="cd12913">
    <property type="entry name" value="PDC1_MCP_like"/>
    <property type="match status" value="1"/>
</dbReference>
<dbReference type="InterPro" id="IPR001932">
    <property type="entry name" value="PPM-type_phosphatase-like_dom"/>
</dbReference>
<dbReference type="InterPro" id="IPR003594">
    <property type="entry name" value="HATPase_dom"/>
</dbReference>
<gene>
    <name evidence="9" type="ORF">F3N42_05280</name>
</gene>
<proteinExistence type="predicted"/>
<feature type="transmembrane region" description="Helical" evidence="7">
    <location>
        <begin position="319"/>
        <end position="338"/>
    </location>
</feature>
<dbReference type="Gene3D" id="3.30.565.10">
    <property type="entry name" value="Histidine kinase-like ATPase, C-terminal domain"/>
    <property type="match status" value="1"/>
</dbReference>
<feature type="transmembrane region" description="Helical" evidence="7">
    <location>
        <begin position="17"/>
        <end position="35"/>
    </location>
</feature>
<dbReference type="SUPFAM" id="SSF158472">
    <property type="entry name" value="HAMP domain-like"/>
    <property type="match status" value="1"/>
</dbReference>
<evidence type="ECO:0000313" key="9">
    <source>
        <dbReference type="EMBL" id="KAA9132632.1"/>
    </source>
</evidence>
<dbReference type="PROSITE" id="PS50885">
    <property type="entry name" value="HAMP"/>
    <property type="match status" value="1"/>
</dbReference>
<sequence>MREQGGMNGFHSMATRLAVYTLAPLVVLMLFAAWLDNRHARRAMLDMAETAAVNLAESVSEELQGVLRSTRTGIEAFSLPLSRLPDAHTENVVPLIREALERFPLVFGSTLAFDPSGGEPEAPYVYREGDDIVVTSLAGDDYRYWEWPWFQQPMTTGEPVWSPPYFDDGGGNVSMVTYSVPLLSAERKAILTADIRLGFLSDLVASDLLGQQGIVFIFDESGRLVSHPEASWVMHEDLSTLATTLQLPALANIPAAVASGGFFWLRPAEGINESVVGGEASEPGRLFIRPLNEAGWGIAVYFSDQDFMASINSATRNRLLFGLGIMALLATILVTVSFRSLHPLGILASRTRLIAQGDFSAETPGLDRADEIGRLSRAFHQMQLHLEHFIDDLTRETAARERIEGELSTARQIQESLVPSPSPDMGDLPLDLRALLRPARTVGGDLYNYVMLDENRLFFVIGDVSDKGIPAALFMAQANALLIAATSHHTDPGDVLDVVNRELSHDNEFCMFVTLMVGLLDVRDGRLTLANAAHDPPLLLATDGQARWLQVDGGPPAGVDADATFDSHHFQLAAGDTLVLYTDGVTEALSPADELFGSERLENALRGHRPDSAEAVRDRLVHAVDAFCDGAEAADDMTLLVIRQAFRAATADLEGDIAVSVEPGCHATVVQRLQSVLADSGNTRLDPADLELVVEELVTNVVKYSGLGPADTLNVRWRASADALVLWLEDQGVAFDPLADRDMPGGDDREHGGMGLVLLRSLTDAGHYERDGDTNRLRIVFGSLDESAAAMESAHSPTRGTNAPDEGDQA</sequence>
<protein>
    <submittedName>
        <fullName evidence="9">SpoIIE family protein phosphatase</fullName>
    </submittedName>
</protein>
<dbReference type="EMBL" id="VYXP01000003">
    <property type="protein sequence ID" value="KAA9132632.1"/>
    <property type="molecule type" value="Genomic_DNA"/>
</dbReference>
<name>A0A5N0TC77_9GAMM</name>
<dbReference type="Pfam" id="PF07228">
    <property type="entry name" value="SpoIIE"/>
    <property type="match status" value="1"/>
</dbReference>
<dbReference type="CDD" id="cd06225">
    <property type="entry name" value="HAMP"/>
    <property type="match status" value="1"/>
</dbReference>
<dbReference type="InterPro" id="IPR036890">
    <property type="entry name" value="HATPase_C_sf"/>
</dbReference>
<feature type="region of interest" description="Disordered" evidence="6">
    <location>
        <begin position="790"/>
        <end position="810"/>
    </location>
</feature>
<keyword evidence="2" id="KW-0597">Phosphoprotein</keyword>
<evidence type="ECO:0000259" key="8">
    <source>
        <dbReference type="PROSITE" id="PS50885"/>
    </source>
</evidence>
<keyword evidence="7" id="KW-0472">Membrane</keyword>
<dbReference type="AlphaFoldDB" id="A0A5N0TC77"/>
<dbReference type="InterPro" id="IPR036457">
    <property type="entry name" value="PPM-type-like_dom_sf"/>
</dbReference>
<keyword evidence="5" id="KW-0378">Hydrolase</keyword>
<dbReference type="GO" id="GO:0007165">
    <property type="term" value="P:signal transduction"/>
    <property type="evidence" value="ECO:0007669"/>
    <property type="project" value="InterPro"/>
</dbReference>
<dbReference type="GO" id="GO:0016020">
    <property type="term" value="C:membrane"/>
    <property type="evidence" value="ECO:0007669"/>
    <property type="project" value="UniProtKB-SubCell"/>
</dbReference>
<dbReference type="InterPro" id="IPR052016">
    <property type="entry name" value="Bact_Sigma-Reg"/>
</dbReference>
<keyword evidence="4" id="KW-0418">Kinase</keyword>
<reference evidence="9 10" key="1">
    <citation type="submission" date="2019-09" db="EMBL/GenBank/DDBJ databases">
        <title>Wenzhouxiangella sp. Genome sequencing and assembly.</title>
        <authorList>
            <person name="Zhang R."/>
        </authorList>
    </citation>
    <scope>NUCLEOTIDE SEQUENCE [LARGE SCALE GENOMIC DNA]</scope>
    <source>
        <strain evidence="9 10">W260</strain>
    </source>
</reference>
<evidence type="ECO:0000256" key="2">
    <source>
        <dbReference type="ARBA" id="ARBA00022553"/>
    </source>
</evidence>
<keyword evidence="7" id="KW-1133">Transmembrane helix</keyword>
<dbReference type="SUPFAM" id="SSF55874">
    <property type="entry name" value="ATPase domain of HSP90 chaperone/DNA topoisomerase II/histidine kinase"/>
    <property type="match status" value="1"/>
</dbReference>
<keyword evidence="7" id="KW-0812">Transmembrane</keyword>
<dbReference type="PANTHER" id="PTHR43156:SF2">
    <property type="entry name" value="STAGE II SPORULATION PROTEIN E"/>
    <property type="match status" value="1"/>
</dbReference>
<keyword evidence="3" id="KW-0808">Transferase</keyword>
<dbReference type="PANTHER" id="PTHR43156">
    <property type="entry name" value="STAGE II SPORULATION PROTEIN E-RELATED"/>
    <property type="match status" value="1"/>
</dbReference>
<organism evidence="9 10">
    <name type="scientific">Marinihelvus fidelis</name>
    <dbReference type="NCBI Taxonomy" id="2613842"/>
    <lineage>
        <taxon>Bacteria</taxon>
        <taxon>Pseudomonadati</taxon>
        <taxon>Pseudomonadota</taxon>
        <taxon>Gammaproteobacteria</taxon>
        <taxon>Chromatiales</taxon>
        <taxon>Wenzhouxiangellaceae</taxon>
        <taxon>Marinihelvus</taxon>
    </lineage>
</organism>
<evidence type="ECO:0000313" key="10">
    <source>
        <dbReference type="Proteomes" id="UP000325372"/>
    </source>
</evidence>
<dbReference type="Pfam" id="PF00672">
    <property type="entry name" value="HAMP"/>
    <property type="match status" value="1"/>
</dbReference>
<dbReference type="SMART" id="SM00331">
    <property type="entry name" value="PP2C_SIG"/>
    <property type="match status" value="1"/>
</dbReference>
<comment type="subcellular location">
    <subcellularLocation>
        <location evidence="1">Membrane</location>
    </subcellularLocation>
</comment>
<dbReference type="CDD" id="cd16936">
    <property type="entry name" value="HATPase_RsbW-like"/>
    <property type="match status" value="1"/>
</dbReference>
<keyword evidence="10" id="KW-1185">Reference proteome</keyword>
<dbReference type="GO" id="GO:0016301">
    <property type="term" value="F:kinase activity"/>
    <property type="evidence" value="ECO:0007669"/>
    <property type="project" value="UniProtKB-KW"/>
</dbReference>
<evidence type="ECO:0000256" key="6">
    <source>
        <dbReference type="SAM" id="MobiDB-lite"/>
    </source>
</evidence>
<dbReference type="SUPFAM" id="SSF81606">
    <property type="entry name" value="PP2C-like"/>
    <property type="match status" value="1"/>
</dbReference>
<dbReference type="Proteomes" id="UP000325372">
    <property type="component" value="Unassembled WGS sequence"/>
</dbReference>
<accession>A0A5N0TC77</accession>
<dbReference type="Gene3D" id="3.30.450.20">
    <property type="entry name" value="PAS domain"/>
    <property type="match status" value="1"/>
</dbReference>
<dbReference type="Pfam" id="PF22673">
    <property type="entry name" value="MCP-like_PDC_1"/>
    <property type="match status" value="1"/>
</dbReference>
<evidence type="ECO:0000256" key="7">
    <source>
        <dbReference type="SAM" id="Phobius"/>
    </source>
</evidence>
<dbReference type="SMART" id="SM00304">
    <property type="entry name" value="HAMP"/>
    <property type="match status" value="1"/>
</dbReference>